<dbReference type="EMBL" id="CAFBMC010000003">
    <property type="protein sequence ID" value="CAB4888132.1"/>
    <property type="molecule type" value="Genomic_DNA"/>
</dbReference>
<protein>
    <submittedName>
        <fullName evidence="2">Unannotated protein</fullName>
    </submittedName>
</protein>
<name>A0A6J7RZ03_9ZZZZ</name>
<organism evidence="2">
    <name type="scientific">freshwater metagenome</name>
    <dbReference type="NCBI Taxonomy" id="449393"/>
    <lineage>
        <taxon>unclassified sequences</taxon>
        <taxon>metagenomes</taxon>
        <taxon>ecological metagenomes</taxon>
    </lineage>
</organism>
<sequence length="507" mass="54968">MPANADRVFGEGVAFPVGGDGRSSSLATGRAIFADSIREIAPAIAAHIEHTDDWRHGYLKPVRDSVLAIAQQPNQVVPTAQAGLDSTHRRFQFTRNGRTMTFDEALAESTSPATAVIRGHAPGETGFSVPYRGQRLFTDDLRRQLDLWVAEGVAEPDFATALHCVLDNPDWLDLSDLHIAVLGAGAEMAPTRSLLRWGASVHAIDLPNPATWQRLIGIARATSGRLYIPIADGESEMPVVHPDEDEVVAELAGIDLVRHTPEILKWLTRIQEPLTLGSYAYADGAKHVQLSVATDLIVQHLMATNPAFSLAYLATPADVYLVPDAAVVESRRRWKARGVTSVLQVPLRAVKKFKPNYSVITAHVDETHGLNDSLIEQQGPNYALAKHIQGWRALVARDAGIATSINIAPMTRTQSVIKNRALKAGYSGAARFGIEVFDPATSTALMAGLLVHDLRNPNSKAKPTTALAHPLELLSNNAIHGGLWRTAYAPRSVLTFAAMLGLFESRH</sequence>
<dbReference type="EMBL" id="CAFBPZ010000004">
    <property type="protein sequence ID" value="CAB5033936.1"/>
    <property type="molecule type" value="Genomic_DNA"/>
</dbReference>
<gene>
    <name evidence="1" type="ORF">UFOPK3495_00112</name>
    <name evidence="2" type="ORF">UFOPK4237_00122</name>
</gene>
<dbReference type="AlphaFoldDB" id="A0A6J7RZ03"/>
<reference evidence="2" key="1">
    <citation type="submission" date="2020-05" db="EMBL/GenBank/DDBJ databases">
        <authorList>
            <person name="Chiriac C."/>
            <person name="Salcher M."/>
            <person name="Ghai R."/>
            <person name="Kavagutti S V."/>
        </authorList>
    </citation>
    <scope>NUCLEOTIDE SEQUENCE</scope>
</reference>
<evidence type="ECO:0000313" key="2">
    <source>
        <dbReference type="EMBL" id="CAB5033936.1"/>
    </source>
</evidence>
<evidence type="ECO:0000313" key="1">
    <source>
        <dbReference type="EMBL" id="CAB4888132.1"/>
    </source>
</evidence>
<accession>A0A6J7RZ03</accession>
<proteinExistence type="predicted"/>